<comment type="caution">
    <text evidence="2">The sequence shown here is derived from an EMBL/GenBank/DDBJ whole genome shotgun (WGS) entry which is preliminary data.</text>
</comment>
<organism evidence="2 3">
    <name type="scientific">Araneus ventricosus</name>
    <name type="common">Orbweaver spider</name>
    <name type="synonym">Epeira ventricosa</name>
    <dbReference type="NCBI Taxonomy" id="182803"/>
    <lineage>
        <taxon>Eukaryota</taxon>
        <taxon>Metazoa</taxon>
        <taxon>Ecdysozoa</taxon>
        <taxon>Arthropoda</taxon>
        <taxon>Chelicerata</taxon>
        <taxon>Arachnida</taxon>
        <taxon>Araneae</taxon>
        <taxon>Araneomorphae</taxon>
        <taxon>Entelegynae</taxon>
        <taxon>Araneoidea</taxon>
        <taxon>Araneidae</taxon>
        <taxon>Araneus</taxon>
    </lineage>
</organism>
<name>A0A4Y2C1H3_ARAVE</name>
<proteinExistence type="predicted"/>
<sequence>MKLQCTIVPYLNQCDHFSRGSHTASCTQHSRRLKIMCHQECSASSYMLSFKVVSVRTPPDRHWTSNNPTGKKSLKDRSEENGHGECCVQNAMCDPREG</sequence>
<feature type="compositionally biased region" description="Basic and acidic residues" evidence="1">
    <location>
        <begin position="73"/>
        <end position="82"/>
    </location>
</feature>
<protein>
    <submittedName>
        <fullName evidence="2">Uncharacterized protein</fullName>
    </submittedName>
</protein>
<keyword evidence="3" id="KW-1185">Reference proteome</keyword>
<feature type="region of interest" description="Disordered" evidence="1">
    <location>
        <begin position="57"/>
        <end position="82"/>
    </location>
</feature>
<reference evidence="2 3" key="1">
    <citation type="journal article" date="2019" name="Sci. Rep.">
        <title>Orb-weaving spider Araneus ventricosus genome elucidates the spidroin gene catalogue.</title>
        <authorList>
            <person name="Kono N."/>
            <person name="Nakamura H."/>
            <person name="Ohtoshi R."/>
            <person name="Moran D.A.P."/>
            <person name="Shinohara A."/>
            <person name="Yoshida Y."/>
            <person name="Fujiwara M."/>
            <person name="Mori M."/>
            <person name="Tomita M."/>
            <person name="Arakawa K."/>
        </authorList>
    </citation>
    <scope>NUCLEOTIDE SEQUENCE [LARGE SCALE GENOMIC DNA]</scope>
</reference>
<evidence type="ECO:0000313" key="3">
    <source>
        <dbReference type="Proteomes" id="UP000499080"/>
    </source>
</evidence>
<dbReference type="Proteomes" id="UP000499080">
    <property type="component" value="Unassembled WGS sequence"/>
</dbReference>
<gene>
    <name evidence="2" type="ORF">AVEN_174107_1</name>
</gene>
<evidence type="ECO:0000313" key="2">
    <source>
        <dbReference type="EMBL" id="GBL98321.1"/>
    </source>
</evidence>
<evidence type="ECO:0000256" key="1">
    <source>
        <dbReference type="SAM" id="MobiDB-lite"/>
    </source>
</evidence>
<dbReference type="AlphaFoldDB" id="A0A4Y2C1H3"/>
<dbReference type="EMBL" id="BGPR01000138">
    <property type="protein sequence ID" value="GBL98321.1"/>
    <property type="molecule type" value="Genomic_DNA"/>
</dbReference>
<accession>A0A4Y2C1H3</accession>